<gene>
    <name evidence="4" type="ORF">SAMN02745217_03023</name>
</gene>
<dbReference type="EMBL" id="FRFD01000009">
    <property type="protein sequence ID" value="SHO51112.1"/>
    <property type="molecule type" value="Genomic_DNA"/>
</dbReference>
<evidence type="ECO:0000259" key="1">
    <source>
        <dbReference type="Pfam" id="PF10077"/>
    </source>
</evidence>
<dbReference type="Pfam" id="PF10077">
    <property type="entry name" value="DUF2314"/>
    <property type="match status" value="1"/>
</dbReference>
<dbReference type="InterPro" id="IPR053886">
    <property type="entry name" value="DUF4026_middle"/>
</dbReference>
<proteinExistence type="predicted"/>
<keyword evidence="5" id="KW-1185">Reference proteome</keyword>
<dbReference type="STRING" id="1121345.SAMN02745217_03023"/>
<evidence type="ECO:0000313" key="4">
    <source>
        <dbReference type="EMBL" id="SHO51112.1"/>
    </source>
</evidence>
<dbReference type="Pfam" id="PF13218">
    <property type="entry name" value="DUF4026_N"/>
    <property type="match status" value="1"/>
</dbReference>
<sequence length="424" mass="49564">MGLFDLFNKKLEKKIQPDNLSMMLAIPEKEDIEDQEILLSRLDAVPEIHIISRKKEDYKMSLVIEYREQEFQLLLYPDSFVLPEFYRQQHLFPDVDMKKLALAESGITVEMLFGENSLESYHLQLKIMHSMLPDMLALLDISSEKILSGRWVAMAAASKVPPAPRYIYTVQAVSDEDEVWLHTHGLNRCGITELEVLHSTKITYNSHYNIIETAANRLLEAEEPIKEKEPLYLARLSEDIYMIITLIPWAEALKEYDEDILGGKNDRKESHNGYTSAIFVYHTEADYKKKKYNPVSIYDEVLKDNPIYMITNAETARMRSLAIERINYVRKALEQEENHILVKIGLIVDEEFQNEDNFHEHIWFELLEFNGNKVTGELTQEPYYVKDMHTGSVGTYDMEDITDWLIFTPERRLSPDDAYLFEMQ</sequence>
<reference evidence="4 5" key="1">
    <citation type="submission" date="2016-12" db="EMBL/GenBank/DDBJ databases">
        <authorList>
            <person name="Song W.-J."/>
            <person name="Kurnit D.M."/>
        </authorList>
    </citation>
    <scope>NUCLEOTIDE SEQUENCE [LARGE SCALE GENOMIC DNA]</scope>
    <source>
        <strain evidence="4 5">DSM 12503</strain>
    </source>
</reference>
<dbReference type="Proteomes" id="UP000184612">
    <property type="component" value="Unassembled WGS sequence"/>
</dbReference>
<dbReference type="AlphaFoldDB" id="A0A1M7YEP4"/>
<name>A0A1M7YEP4_9FIRM</name>
<accession>A0A1M7YEP4</accession>
<dbReference type="OrthoDB" id="1846902at2"/>
<evidence type="ECO:0000259" key="2">
    <source>
        <dbReference type="Pfam" id="PF13218"/>
    </source>
</evidence>
<organism evidence="4 5">
    <name type="scientific">Anaerocolumna xylanovorans DSM 12503</name>
    <dbReference type="NCBI Taxonomy" id="1121345"/>
    <lineage>
        <taxon>Bacteria</taxon>
        <taxon>Bacillati</taxon>
        <taxon>Bacillota</taxon>
        <taxon>Clostridia</taxon>
        <taxon>Lachnospirales</taxon>
        <taxon>Lachnospiraceae</taxon>
        <taxon>Anaerocolumna</taxon>
    </lineage>
</organism>
<dbReference type="InterPro" id="IPR025102">
    <property type="entry name" value="DUF4026_N"/>
</dbReference>
<dbReference type="RefSeq" id="WP_073589690.1">
    <property type="nucleotide sequence ID" value="NZ_FRFD01000009.1"/>
</dbReference>
<feature type="domain" description="DUF2314" evidence="1">
    <location>
        <begin position="328"/>
        <end position="409"/>
    </location>
</feature>
<protein>
    <submittedName>
        <fullName evidence="4">Uncharacterized protein</fullName>
    </submittedName>
</protein>
<feature type="domain" description="DUF4026" evidence="2">
    <location>
        <begin position="21"/>
        <end position="162"/>
    </location>
</feature>
<evidence type="ECO:0000259" key="3">
    <source>
        <dbReference type="Pfam" id="PF22789"/>
    </source>
</evidence>
<evidence type="ECO:0000313" key="5">
    <source>
        <dbReference type="Proteomes" id="UP000184612"/>
    </source>
</evidence>
<feature type="domain" description="DUF4026" evidence="3">
    <location>
        <begin position="170"/>
        <end position="279"/>
    </location>
</feature>
<dbReference type="Pfam" id="PF22789">
    <property type="entry name" value="DUF4026_C"/>
    <property type="match status" value="1"/>
</dbReference>
<dbReference type="InterPro" id="IPR018756">
    <property type="entry name" value="DUF2314"/>
</dbReference>